<feature type="compositionally biased region" description="Basic and acidic residues" evidence="1">
    <location>
        <begin position="611"/>
        <end position="632"/>
    </location>
</feature>
<feature type="region of interest" description="Disordered" evidence="1">
    <location>
        <begin position="556"/>
        <end position="632"/>
    </location>
</feature>
<feature type="compositionally biased region" description="Acidic residues" evidence="1">
    <location>
        <begin position="16"/>
        <end position="26"/>
    </location>
</feature>
<feature type="compositionally biased region" description="Polar residues" evidence="1">
    <location>
        <begin position="461"/>
        <end position="482"/>
    </location>
</feature>
<feature type="region of interest" description="Disordered" evidence="1">
    <location>
        <begin position="341"/>
        <end position="525"/>
    </location>
</feature>
<reference evidence="3 4" key="1">
    <citation type="submission" date="2014-11" db="EMBL/GenBank/DDBJ databases">
        <authorList>
            <person name="Zhu J."/>
            <person name="Qi W."/>
            <person name="Song R."/>
        </authorList>
    </citation>
    <scope>NUCLEOTIDE SEQUENCE [LARGE SCALE GENOMIC DNA]</scope>
</reference>
<dbReference type="AlphaFoldDB" id="A0A0G4ED94"/>
<dbReference type="InParanoid" id="A0A0G4ED94"/>
<protein>
    <recommendedName>
        <fullName evidence="2">PH domain-containing protein</fullName>
    </recommendedName>
</protein>
<feature type="domain" description="PH" evidence="2">
    <location>
        <begin position="55"/>
        <end position="159"/>
    </location>
</feature>
<name>A0A0G4ED94_VITBC</name>
<dbReference type="OrthoDB" id="440343at2759"/>
<keyword evidence="4" id="KW-1185">Reference proteome</keyword>
<feature type="region of interest" description="Disordered" evidence="1">
    <location>
        <begin position="1"/>
        <end position="29"/>
    </location>
</feature>
<evidence type="ECO:0000256" key="1">
    <source>
        <dbReference type="SAM" id="MobiDB-lite"/>
    </source>
</evidence>
<sequence>MKNIQAYGPGVGLEFAGDEDDDQDVEESLRASRPHLAPDFLCFSAALDQPLRGVPIKEGQLWYITSEQHMEQVQFALFINGFGFVSGEREINVAFSPFCVVRNCKVSDPNTSGGNQLLSQLRVFKISLFSHGVNYYFATGDEDSRNDWVSHISHVLRTITQSLFPRFRLRCEPIEKKASTTTRLLAGYLVRDDGVSCQTPGPVGSRNTVSVIYCELHSHKDSHAVVRLYENEYCEVQLAELSLNENSLACEMPGLNCSCFCIEAQHFSSRTMSERKLWLRAISNVKVKLQNKAPPPDATQLQHFRYAIKEHINSIQASLEAPIAADPLLARLPRRWSPFQAGAPIHLPPSRGPLSPSSPQMRPQGGEQRDRPPNPMGDHSGASTPWTPGGDESVRGGGPPDPAKDLSTLTASEDTGDDRNKRHAVGVGQGALPVGVPPPSTTSLPSAASSPSSPPHSGSSRSQHCNGSATDQPVTEGSFSSRSSRRAPLMIGVRGGAFSPSTVADGGSNGEAAAAAAAAERASLTPVTERAVDTYLDIALERRGGVGLGSRKQFLPESVALSPRPLQGTPVSFPPSSRAKPAILSPRPPSAASSSGRSPSTRPAAQCADSPVKDNDQGGWAEEDRGNIEVSP</sequence>
<feature type="compositionally biased region" description="Low complexity" evidence="1">
    <location>
        <begin position="581"/>
        <end position="605"/>
    </location>
</feature>
<dbReference type="EMBL" id="CDMY01000153">
    <property type="protein sequence ID" value="CEL93320.1"/>
    <property type="molecule type" value="Genomic_DNA"/>
</dbReference>
<feature type="compositionally biased region" description="Low complexity" evidence="1">
    <location>
        <begin position="441"/>
        <end position="460"/>
    </location>
</feature>
<proteinExistence type="predicted"/>
<dbReference type="InterPro" id="IPR001849">
    <property type="entry name" value="PH_domain"/>
</dbReference>
<dbReference type="Proteomes" id="UP000041254">
    <property type="component" value="Unassembled WGS sequence"/>
</dbReference>
<dbReference type="VEuPathDB" id="CryptoDB:Vbra_7078"/>
<evidence type="ECO:0000313" key="4">
    <source>
        <dbReference type="Proteomes" id="UP000041254"/>
    </source>
</evidence>
<gene>
    <name evidence="3" type="ORF">Vbra_7078</name>
</gene>
<evidence type="ECO:0000259" key="2">
    <source>
        <dbReference type="SMART" id="SM00233"/>
    </source>
</evidence>
<dbReference type="SMART" id="SM00233">
    <property type="entry name" value="PH"/>
    <property type="match status" value="2"/>
</dbReference>
<evidence type="ECO:0000313" key="3">
    <source>
        <dbReference type="EMBL" id="CEL93320.1"/>
    </source>
</evidence>
<organism evidence="3 4">
    <name type="scientific">Vitrella brassicaformis (strain CCMP3155)</name>
    <dbReference type="NCBI Taxonomy" id="1169540"/>
    <lineage>
        <taxon>Eukaryota</taxon>
        <taxon>Sar</taxon>
        <taxon>Alveolata</taxon>
        <taxon>Colpodellida</taxon>
        <taxon>Vitrellaceae</taxon>
        <taxon>Vitrella</taxon>
    </lineage>
</organism>
<accession>A0A0G4ED94</accession>
<feature type="domain" description="PH" evidence="2">
    <location>
        <begin position="183"/>
        <end position="289"/>
    </location>
</feature>
<dbReference type="SUPFAM" id="SSF50729">
    <property type="entry name" value="PH domain-like"/>
    <property type="match status" value="1"/>
</dbReference>